<dbReference type="Proteomes" id="UP000886595">
    <property type="component" value="Unassembled WGS sequence"/>
</dbReference>
<accession>A0A8X7WIB3</accession>
<feature type="compositionally biased region" description="Polar residues" evidence="1">
    <location>
        <begin position="188"/>
        <end position="201"/>
    </location>
</feature>
<organism evidence="2 3">
    <name type="scientific">Brassica carinata</name>
    <name type="common">Ethiopian mustard</name>
    <name type="synonym">Abyssinian cabbage</name>
    <dbReference type="NCBI Taxonomy" id="52824"/>
    <lineage>
        <taxon>Eukaryota</taxon>
        <taxon>Viridiplantae</taxon>
        <taxon>Streptophyta</taxon>
        <taxon>Embryophyta</taxon>
        <taxon>Tracheophyta</taxon>
        <taxon>Spermatophyta</taxon>
        <taxon>Magnoliopsida</taxon>
        <taxon>eudicotyledons</taxon>
        <taxon>Gunneridae</taxon>
        <taxon>Pentapetalae</taxon>
        <taxon>rosids</taxon>
        <taxon>malvids</taxon>
        <taxon>Brassicales</taxon>
        <taxon>Brassicaceae</taxon>
        <taxon>Brassiceae</taxon>
        <taxon>Brassica</taxon>
    </lineage>
</organism>
<sequence length="201" mass="21854">MSGHMGGCAHAESLIPPIEGRVRQLWDLVELSEDTAEVGADGEERSRGRRSGPALELVQSLHVGFFNLSNSSIEQHLAQHSEEDGKDARYGKKLASAIVTPTSRHSLHMSDNVTVRDRGVSRSLSFSPKAGGEEAIIGALSDMDITVPQDEHMLDCEVDDDDLLGMDLMEMENGNSSRDVVPKESTRGSRNVSKSLKASKR</sequence>
<evidence type="ECO:0000313" key="2">
    <source>
        <dbReference type="EMBL" id="KAG2330244.1"/>
    </source>
</evidence>
<proteinExistence type="predicted"/>
<dbReference type="AlphaFoldDB" id="A0A8X7WIB3"/>
<feature type="region of interest" description="Disordered" evidence="1">
    <location>
        <begin position="172"/>
        <end position="201"/>
    </location>
</feature>
<evidence type="ECO:0000313" key="3">
    <source>
        <dbReference type="Proteomes" id="UP000886595"/>
    </source>
</evidence>
<dbReference type="EMBL" id="JAAMPC010000001">
    <property type="protein sequence ID" value="KAG2330244.1"/>
    <property type="molecule type" value="Genomic_DNA"/>
</dbReference>
<comment type="caution">
    <text evidence="2">The sequence shown here is derived from an EMBL/GenBank/DDBJ whole genome shotgun (WGS) entry which is preliminary data.</text>
</comment>
<reference evidence="2 3" key="1">
    <citation type="submission" date="2020-02" db="EMBL/GenBank/DDBJ databases">
        <authorList>
            <person name="Ma Q."/>
            <person name="Huang Y."/>
            <person name="Song X."/>
            <person name="Pei D."/>
        </authorList>
    </citation>
    <scope>NUCLEOTIDE SEQUENCE [LARGE SCALE GENOMIC DNA]</scope>
    <source>
        <strain evidence="2">Sxm20200214</strain>
        <tissue evidence="2">Leaf</tissue>
    </source>
</reference>
<gene>
    <name evidence="2" type="ORF">Bca52824_001424</name>
</gene>
<evidence type="ECO:0000256" key="1">
    <source>
        <dbReference type="SAM" id="MobiDB-lite"/>
    </source>
</evidence>
<keyword evidence="3" id="KW-1185">Reference proteome</keyword>
<name>A0A8X7WIB3_BRACI</name>
<protein>
    <submittedName>
        <fullName evidence="2">Uncharacterized protein</fullName>
    </submittedName>
</protein>